<reference evidence="1" key="1">
    <citation type="submission" date="2022-05" db="EMBL/GenBank/DDBJ databases">
        <title>Chromosome-level genome of Chaenocephalus aceratus.</title>
        <authorList>
            <person name="Park H."/>
        </authorList>
    </citation>
    <scope>NUCLEOTIDE SEQUENCE</scope>
    <source>
        <strain evidence="1">KU_202001</strain>
    </source>
</reference>
<dbReference type="EMBL" id="CM043800">
    <property type="protein sequence ID" value="KAI4811216.1"/>
    <property type="molecule type" value="Genomic_DNA"/>
</dbReference>
<organism evidence="1 2">
    <name type="scientific">Chaenocephalus aceratus</name>
    <name type="common">Blackfin icefish</name>
    <name type="synonym">Chaenichthys aceratus</name>
    <dbReference type="NCBI Taxonomy" id="36190"/>
    <lineage>
        <taxon>Eukaryota</taxon>
        <taxon>Metazoa</taxon>
        <taxon>Chordata</taxon>
        <taxon>Craniata</taxon>
        <taxon>Vertebrata</taxon>
        <taxon>Euteleostomi</taxon>
        <taxon>Actinopterygii</taxon>
        <taxon>Neopterygii</taxon>
        <taxon>Teleostei</taxon>
        <taxon>Neoteleostei</taxon>
        <taxon>Acanthomorphata</taxon>
        <taxon>Eupercaria</taxon>
        <taxon>Perciformes</taxon>
        <taxon>Notothenioidei</taxon>
        <taxon>Channichthyidae</taxon>
        <taxon>Chaenocephalus</taxon>
    </lineage>
</organism>
<accession>A0ACB9WDS7</accession>
<sequence length="138" mass="15347">MQRKPRSRGRAERAGVNDGYMEPYDAQVIITEVRRRGSKDLLKVCVLLDRGKGEEGKPSPPNNYDTPYEAGWRATVGECGSLSLGQSLTSRPAGEYELPWEWRKEDIVRALSAQFEGGGLFLPLKRTVPSPPASSNKR</sequence>
<proteinExistence type="predicted"/>
<dbReference type="Proteomes" id="UP001057452">
    <property type="component" value="Chromosome 16"/>
</dbReference>
<name>A0ACB9WDS7_CHAAC</name>
<comment type="caution">
    <text evidence="1">The sequence shown here is derived from an EMBL/GenBank/DDBJ whole genome shotgun (WGS) entry which is preliminary data.</text>
</comment>
<gene>
    <name evidence="1" type="ORF">KUCAC02_014132</name>
</gene>
<evidence type="ECO:0000313" key="2">
    <source>
        <dbReference type="Proteomes" id="UP001057452"/>
    </source>
</evidence>
<evidence type="ECO:0000313" key="1">
    <source>
        <dbReference type="EMBL" id="KAI4811216.1"/>
    </source>
</evidence>
<keyword evidence="2" id="KW-1185">Reference proteome</keyword>
<protein>
    <submittedName>
        <fullName evidence="1">Uncharacterized protein</fullName>
    </submittedName>
</protein>